<name>H5XUQ9_9FIRM</name>
<dbReference type="Proteomes" id="UP000005104">
    <property type="component" value="Chromosome"/>
</dbReference>
<dbReference type="HOGENOM" id="CLU_2117119_0_0_9"/>
<dbReference type="RefSeq" id="WP_007782671.1">
    <property type="nucleotide sequence ID" value="NZ_CM001441.1"/>
</dbReference>
<dbReference type="EMBL" id="CM001441">
    <property type="protein sequence ID" value="EHQ89216.1"/>
    <property type="molecule type" value="Genomic_DNA"/>
</dbReference>
<gene>
    <name evidence="1" type="ORF">DesyoDRAFT_2129</name>
</gene>
<dbReference type="AlphaFoldDB" id="H5XUQ9"/>
<evidence type="ECO:0000313" key="1">
    <source>
        <dbReference type="EMBL" id="EHQ89216.1"/>
    </source>
</evidence>
<protein>
    <submittedName>
        <fullName evidence="1">Uncharacterized protein</fullName>
    </submittedName>
</protein>
<evidence type="ECO:0000313" key="2">
    <source>
        <dbReference type="Proteomes" id="UP000005104"/>
    </source>
</evidence>
<keyword evidence="2" id="KW-1185">Reference proteome</keyword>
<organism evidence="1 2">
    <name type="scientific">Desulfosporosinus youngiae DSM 17734</name>
    <dbReference type="NCBI Taxonomy" id="768710"/>
    <lineage>
        <taxon>Bacteria</taxon>
        <taxon>Bacillati</taxon>
        <taxon>Bacillota</taxon>
        <taxon>Clostridia</taxon>
        <taxon>Eubacteriales</taxon>
        <taxon>Desulfitobacteriaceae</taxon>
        <taxon>Desulfosporosinus</taxon>
    </lineage>
</organism>
<reference evidence="1 2" key="1">
    <citation type="submission" date="2011-11" db="EMBL/GenBank/DDBJ databases">
        <title>The Noncontiguous Finished genome of Desulfosporosinus youngiae DSM 17734.</title>
        <authorList>
            <consortium name="US DOE Joint Genome Institute (JGI-PGF)"/>
            <person name="Lucas S."/>
            <person name="Han J."/>
            <person name="Lapidus A."/>
            <person name="Cheng J.-F."/>
            <person name="Goodwin L."/>
            <person name="Pitluck S."/>
            <person name="Peters L."/>
            <person name="Ovchinnikova G."/>
            <person name="Lu M."/>
            <person name="Land M.L."/>
            <person name="Hauser L."/>
            <person name="Pester M."/>
            <person name="Spring S."/>
            <person name="Ollivier B."/>
            <person name="Rattei T."/>
            <person name="Klenk H.-P."/>
            <person name="Wagner M."/>
            <person name="Loy A."/>
            <person name="Woyke T.J."/>
        </authorList>
    </citation>
    <scope>NUCLEOTIDE SEQUENCE [LARGE SCALE GENOMIC DNA]</scope>
    <source>
        <strain evidence="1 2">DSM 17734</strain>
    </source>
</reference>
<proteinExistence type="predicted"/>
<accession>H5XUQ9</accession>
<sequence>MHKEDYPESLHDALAGEDDIEEILVFYKDEEELELKSSEDAGDDKNYVVEDDDQEANAISIETAVNTDDNNNIDTVSIITKETGVFVRKVKETSTISQMLHFPSGRKINIINPK</sequence>